<keyword evidence="1" id="KW-0812">Transmembrane</keyword>
<protein>
    <submittedName>
        <fullName evidence="2">Putative phage holin</fullName>
    </submittedName>
</protein>
<reference evidence="2 3" key="1">
    <citation type="submission" date="2018-06" db="EMBL/GenBank/DDBJ databases">
        <authorList>
            <consortium name="Pathogen Informatics"/>
            <person name="Doyle S."/>
        </authorList>
    </citation>
    <scope>NUCLEOTIDE SEQUENCE [LARGE SCALE GENOMIC DNA]</scope>
    <source>
        <strain evidence="2 3">NCTC10418</strain>
    </source>
</reference>
<evidence type="ECO:0000313" key="3">
    <source>
        <dbReference type="Proteomes" id="UP000255460"/>
    </source>
</evidence>
<dbReference type="AlphaFoldDB" id="A0A376KZD1"/>
<proteinExistence type="predicted"/>
<keyword evidence="1" id="KW-0472">Membrane</keyword>
<organism evidence="2 3">
    <name type="scientific">Escherichia coli</name>
    <dbReference type="NCBI Taxonomy" id="562"/>
    <lineage>
        <taxon>Bacteria</taxon>
        <taxon>Pseudomonadati</taxon>
        <taxon>Pseudomonadota</taxon>
        <taxon>Gammaproteobacteria</taxon>
        <taxon>Enterobacterales</taxon>
        <taxon>Enterobacteriaceae</taxon>
        <taxon>Escherichia</taxon>
    </lineage>
</organism>
<dbReference type="EMBL" id="UFZQ01000001">
    <property type="protein sequence ID" value="STE86761.1"/>
    <property type="molecule type" value="Genomic_DNA"/>
</dbReference>
<evidence type="ECO:0000256" key="1">
    <source>
        <dbReference type="SAM" id="Phobius"/>
    </source>
</evidence>
<evidence type="ECO:0000313" key="2">
    <source>
        <dbReference type="EMBL" id="STE86761.1"/>
    </source>
</evidence>
<gene>
    <name evidence="2" type="ORF">NCTC10418_04415</name>
</gene>
<dbReference type="Proteomes" id="UP000255460">
    <property type="component" value="Unassembled WGS sequence"/>
</dbReference>
<name>A0A376KZD1_ECOLX</name>
<accession>A0A376KZD1</accession>
<sequence>MSEPLSGSGTAAALGGRRYSGCLPERISGLCLVHSQGAVCGHDTTEDFCLACAAHFLVSFIVGVLGADVMASYLVEKLNLHSTSLDALCAGTGIGGVGEDSLIHPPAGYRIAGIRAVLPSAGWRR</sequence>
<keyword evidence="1" id="KW-1133">Transmembrane helix</keyword>
<feature type="transmembrane region" description="Helical" evidence="1">
    <location>
        <begin position="53"/>
        <end position="75"/>
    </location>
</feature>